<proteinExistence type="predicted"/>
<gene>
    <name evidence="1" type="ORF">SAMN05216323_10832</name>
</gene>
<evidence type="ECO:0000313" key="2">
    <source>
        <dbReference type="Proteomes" id="UP000199452"/>
    </source>
</evidence>
<keyword evidence="2" id="KW-1185">Reference proteome</keyword>
<name>A0A1G6RXC3_9BACT</name>
<dbReference type="Proteomes" id="UP000199452">
    <property type="component" value="Unassembled WGS sequence"/>
</dbReference>
<dbReference type="EMBL" id="FMYP01000083">
    <property type="protein sequence ID" value="SDD09103.1"/>
    <property type="molecule type" value="Genomic_DNA"/>
</dbReference>
<organism evidence="1 2">
    <name type="scientific">Williamwhitmania taraxaci</name>
    <dbReference type="NCBI Taxonomy" id="1640674"/>
    <lineage>
        <taxon>Bacteria</taxon>
        <taxon>Pseudomonadati</taxon>
        <taxon>Bacteroidota</taxon>
        <taxon>Bacteroidia</taxon>
        <taxon>Bacteroidales</taxon>
        <taxon>Williamwhitmaniaceae</taxon>
        <taxon>Williamwhitmania</taxon>
    </lineage>
</organism>
<protein>
    <submittedName>
        <fullName evidence="1">Uncharacterized protein</fullName>
    </submittedName>
</protein>
<dbReference type="STRING" id="1640674.SAMN05216323_10832"/>
<reference evidence="1 2" key="1">
    <citation type="submission" date="2016-09" db="EMBL/GenBank/DDBJ databases">
        <authorList>
            <person name="Capua I."/>
            <person name="De Benedictis P."/>
            <person name="Joannis T."/>
            <person name="Lombin L.H."/>
            <person name="Cattoli G."/>
        </authorList>
    </citation>
    <scope>NUCLEOTIDE SEQUENCE [LARGE SCALE GENOMIC DNA]</scope>
    <source>
        <strain evidence="1 2">A7P-90m</strain>
    </source>
</reference>
<evidence type="ECO:0000313" key="1">
    <source>
        <dbReference type="EMBL" id="SDD09103.1"/>
    </source>
</evidence>
<accession>A0A1G6RXC3</accession>
<dbReference type="OrthoDB" id="9795498at2"/>
<dbReference type="AlphaFoldDB" id="A0A1G6RXC3"/>
<dbReference type="RefSeq" id="WP_125869905.1">
    <property type="nucleotide sequence ID" value="NZ_FMYP01000083.1"/>
</dbReference>
<sequence>MVFYLEVLPFVPKGVIVHIHDVYLPYDYPQFMCDRFYSEQYGLAMFLLANPDRYKPLLPNFFVSEDADLSSIVTPIWNIPSLKTVERHGGSFWIRVR</sequence>